<organism evidence="2">
    <name type="scientific">bioreactor metagenome</name>
    <dbReference type="NCBI Taxonomy" id="1076179"/>
    <lineage>
        <taxon>unclassified sequences</taxon>
        <taxon>metagenomes</taxon>
        <taxon>ecological metagenomes</taxon>
    </lineage>
</organism>
<name>A0A645AL49_9ZZZZ</name>
<dbReference type="PROSITE" id="PS50921">
    <property type="entry name" value="ANTAR"/>
    <property type="match status" value="1"/>
</dbReference>
<dbReference type="SMART" id="SM01012">
    <property type="entry name" value="ANTAR"/>
    <property type="match status" value="1"/>
</dbReference>
<evidence type="ECO:0000313" key="2">
    <source>
        <dbReference type="EMBL" id="MPM53656.1"/>
    </source>
</evidence>
<dbReference type="Gene3D" id="1.10.10.10">
    <property type="entry name" value="Winged helix-like DNA-binding domain superfamily/Winged helix DNA-binding domain"/>
    <property type="match status" value="1"/>
</dbReference>
<dbReference type="GO" id="GO:0003723">
    <property type="term" value="F:RNA binding"/>
    <property type="evidence" value="ECO:0007669"/>
    <property type="project" value="InterPro"/>
</dbReference>
<feature type="domain" description="ANTAR" evidence="1">
    <location>
        <begin position="113"/>
        <end position="174"/>
    </location>
</feature>
<dbReference type="InterPro" id="IPR005561">
    <property type="entry name" value="ANTAR"/>
</dbReference>
<dbReference type="Pfam" id="PF03861">
    <property type="entry name" value="ANTAR"/>
    <property type="match status" value="1"/>
</dbReference>
<dbReference type="InterPro" id="IPR036388">
    <property type="entry name" value="WH-like_DNA-bd_sf"/>
</dbReference>
<dbReference type="AlphaFoldDB" id="A0A645AL49"/>
<gene>
    <name evidence="2" type="ORF">SDC9_100425</name>
</gene>
<dbReference type="InterPro" id="IPR011006">
    <property type="entry name" value="CheY-like_superfamily"/>
</dbReference>
<reference evidence="2" key="1">
    <citation type="submission" date="2019-08" db="EMBL/GenBank/DDBJ databases">
        <authorList>
            <person name="Kucharzyk K."/>
            <person name="Murdoch R.W."/>
            <person name="Higgins S."/>
            <person name="Loffler F."/>
        </authorList>
    </citation>
    <scope>NUCLEOTIDE SEQUENCE</scope>
</reference>
<dbReference type="SUPFAM" id="SSF52172">
    <property type="entry name" value="CheY-like"/>
    <property type="match status" value="1"/>
</dbReference>
<sequence length="182" mass="20234">MDRIIVTFPNAEAQRRIVKLLETDGCAPDCCCAAGAEAIRAARKLGSAVIVCGFHLRDMTANDLAASLRDTAALLVVSTAANLDFCEGENLFKLSTPTHRADFFASLDLLRRFEAKNFRHPAPPRGEEDQRLIRRAKELMMDINRMTEAEAHRFLQKRSMDTGLKLTDTARLIVDSYTHGAV</sequence>
<comment type="caution">
    <text evidence="2">The sequence shown here is derived from an EMBL/GenBank/DDBJ whole genome shotgun (WGS) entry which is preliminary data.</text>
</comment>
<protein>
    <recommendedName>
        <fullName evidence="1">ANTAR domain-containing protein</fullName>
    </recommendedName>
</protein>
<proteinExistence type="predicted"/>
<evidence type="ECO:0000259" key="1">
    <source>
        <dbReference type="PROSITE" id="PS50921"/>
    </source>
</evidence>
<dbReference type="EMBL" id="VSSQ01014436">
    <property type="protein sequence ID" value="MPM53656.1"/>
    <property type="molecule type" value="Genomic_DNA"/>
</dbReference>
<accession>A0A645AL49</accession>